<evidence type="ECO:0000259" key="1">
    <source>
        <dbReference type="PROSITE" id="PS50404"/>
    </source>
</evidence>
<evidence type="ECO:0000313" key="3">
    <source>
        <dbReference type="Proteomes" id="UP001597304"/>
    </source>
</evidence>
<reference evidence="3" key="1">
    <citation type="journal article" date="2019" name="Int. J. Syst. Evol. Microbiol.">
        <title>The Global Catalogue of Microorganisms (GCM) 10K type strain sequencing project: providing services to taxonomists for standard genome sequencing and annotation.</title>
        <authorList>
            <consortium name="The Broad Institute Genomics Platform"/>
            <consortium name="The Broad Institute Genome Sequencing Center for Infectious Disease"/>
            <person name="Wu L."/>
            <person name="Ma J."/>
        </authorList>
    </citation>
    <scope>NUCLEOTIDE SEQUENCE [LARGE SCALE GENOMIC DNA]</scope>
    <source>
        <strain evidence="3">LMG 29247</strain>
    </source>
</reference>
<dbReference type="InterPro" id="IPR036282">
    <property type="entry name" value="Glutathione-S-Trfase_C_sf"/>
</dbReference>
<dbReference type="PANTHER" id="PTHR43968">
    <property type="match status" value="1"/>
</dbReference>
<dbReference type="SUPFAM" id="SSF47616">
    <property type="entry name" value="GST C-terminal domain-like"/>
    <property type="match status" value="1"/>
</dbReference>
<accession>A0ABW4KNV4</accession>
<proteinExistence type="predicted"/>
<evidence type="ECO:0000313" key="2">
    <source>
        <dbReference type="EMBL" id="MFD1709188.1"/>
    </source>
</evidence>
<dbReference type="Proteomes" id="UP001597304">
    <property type="component" value="Unassembled WGS sequence"/>
</dbReference>
<dbReference type="PROSITE" id="PS51354">
    <property type="entry name" value="GLUTAREDOXIN_2"/>
    <property type="match status" value="1"/>
</dbReference>
<protein>
    <submittedName>
        <fullName evidence="2">Glutathione S-transferase N-terminal domain-containing protein</fullName>
    </submittedName>
</protein>
<feature type="domain" description="GST N-terminal" evidence="1">
    <location>
        <begin position="2"/>
        <end position="81"/>
    </location>
</feature>
<organism evidence="2 3">
    <name type="scientific">Ottowia flava</name>
    <dbReference type="NCBI Taxonomy" id="2675430"/>
    <lineage>
        <taxon>Bacteria</taxon>
        <taxon>Pseudomonadati</taxon>
        <taxon>Pseudomonadota</taxon>
        <taxon>Betaproteobacteria</taxon>
        <taxon>Burkholderiales</taxon>
        <taxon>Comamonadaceae</taxon>
        <taxon>Ottowia</taxon>
    </lineage>
</organism>
<sequence>MSLPLLYTFRRCPYAMRARWAIQAAGVAVAQHEVSLRAKPTAMLAASPKGTVPVLVLPGGQVIDQSLDVMLWALHQRDAEHWLMPERGTLAGMLALIAACEADFKPHLDRFKYPSRYAAEWSAPGGAAPPAAEQAFSDAHFEAAQPFLARLAEQLAAGGCVDETAYLFGTCPSLADFATVPFVRQLARHAPERFAAAVPPALLRWMDALLRRPDFDAIMRKAPAAPADNHNP</sequence>
<keyword evidence="3" id="KW-1185">Reference proteome</keyword>
<dbReference type="Gene3D" id="1.20.1050.10">
    <property type="match status" value="1"/>
</dbReference>
<dbReference type="SUPFAM" id="SSF52833">
    <property type="entry name" value="Thioredoxin-like"/>
    <property type="match status" value="1"/>
</dbReference>
<gene>
    <name evidence="2" type="ORF">ACFSF0_01075</name>
</gene>
<name>A0ABW4KNV4_9BURK</name>
<dbReference type="Pfam" id="PF13417">
    <property type="entry name" value="GST_N_3"/>
    <property type="match status" value="1"/>
</dbReference>
<dbReference type="InterPro" id="IPR004045">
    <property type="entry name" value="Glutathione_S-Trfase_N"/>
</dbReference>
<dbReference type="Gene3D" id="3.40.30.10">
    <property type="entry name" value="Glutaredoxin"/>
    <property type="match status" value="1"/>
</dbReference>
<dbReference type="RefSeq" id="WP_147913048.1">
    <property type="nucleotide sequence ID" value="NZ_JBHUEJ010000003.1"/>
</dbReference>
<dbReference type="PANTHER" id="PTHR43968:SF6">
    <property type="entry name" value="GLUTATHIONE S-TRANSFERASE OMEGA"/>
    <property type="match status" value="1"/>
</dbReference>
<comment type="caution">
    <text evidence="2">The sequence shown here is derived from an EMBL/GenBank/DDBJ whole genome shotgun (WGS) entry which is preliminary data.</text>
</comment>
<dbReference type="Pfam" id="PF13410">
    <property type="entry name" value="GST_C_2"/>
    <property type="match status" value="1"/>
</dbReference>
<dbReference type="InterPro" id="IPR050983">
    <property type="entry name" value="GST_Omega/HSP26"/>
</dbReference>
<dbReference type="InterPro" id="IPR036249">
    <property type="entry name" value="Thioredoxin-like_sf"/>
</dbReference>
<dbReference type="EMBL" id="JBHUEJ010000003">
    <property type="protein sequence ID" value="MFD1709188.1"/>
    <property type="molecule type" value="Genomic_DNA"/>
</dbReference>
<dbReference type="PROSITE" id="PS50404">
    <property type="entry name" value="GST_NTER"/>
    <property type="match status" value="1"/>
</dbReference>